<keyword evidence="4 6" id="KW-1133">Transmembrane helix</keyword>
<dbReference type="CDD" id="cd17416">
    <property type="entry name" value="MFS_NPF1_2"/>
    <property type="match status" value="1"/>
</dbReference>
<feature type="transmembrane region" description="Helical" evidence="6">
    <location>
        <begin position="450"/>
        <end position="474"/>
    </location>
</feature>
<organism evidence="7 8">
    <name type="scientific">Citrullus colocynthis</name>
    <name type="common">colocynth</name>
    <dbReference type="NCBI Taxonomy" id="252529"/>
    <lineage>
        <taxon>Eukaryota</taxon>
        <taxon>Viridiplantae</taxon>
        <taxon>Streptophyta</taxon>
        <taxon>Embryophyta</taxon>
        <taxon>Tracheophyta</taxon>
        <taxon>Spermatophyta</taxon>
        <taxon>Magnoliopsida</taxon>
        <taxon>eudicotyledons</taxon>
        <taxon>Gunneridae</taxon>
        <taxon>Pentapetalae</taxon>
        <taxon>rosids</taxon>
        <taxon>fabids</taxon>
        <taxon>Cucurbitales</taxon>
        <taxon>Cucurbitaceae</taxon>
        <taxon>Benincaseae</taxon>
        <taxon>Citrullus</taxon>
    </lineage>
</organism>
<proteinExistence type="inferred from homology"/>
<feature type="transmembrane region" description="Helical" evidence="6">
    <location>
        <begin position="372"/>
        <end position="392"/>
    </location>
</feature>
<protein>
    <submittedName>
        <fullName evidence="7">Uncharacterized protein</fullName>
    </submittedName>
</protein>
<feature type="transmembrane region" description="Helical" evidence="6">
    <location>
        <begin position="95"/>
        <end position="116"/>
    </location>
</feature>
<feature type="transmembrane region" description="Helical" evidence="6">
    <location>
        <begin position="534"/>
        <end position="558"/>
    </location>
</feature>
<keyword evidence="3 6" id="KW-0812">Transmembrane</keyword>
<dbReference type="Gene3D" id="1.20.1250.20">
    <property type="entry name" value="MFS general substrate transporter like domains"/>
    <property type="match status" value="1"/>
</dbReference>
<evidence type="ECO:0000256" key="6">
    <source>
        <dbReference type="SAM" id="Phobius"/>
    </source>
</evidence>
<dbReference type="Proteomes" id="UP001642487">
    <property type="component" value="Chromosome 10"/>
</dbReference>
<dbReference type="SUPFAM" id="SSF103473">
    <property type="entry name" value="MFS general substrate transporter"/>
    <property type="match status" value="1"/>
</dbReference>
<feature type="transmembrane region" description="Helical" evidence="6">
    <location>
        <begin position="413"/>
        <end position="430"/>
    </location>
</feature>
<accession>A0ABP0XV44</accession>
<name>A0ABP0XV44_9ROSI</name>
<reference evidence="7 8" key="1">
    <citation type="submission" date="2024-03" db="EMBL/GenBank/DDBJ databases">
        <authorList>
            <person name="Gkanogiannis A."/>
            <person name="Becerra Lopez-Lavalle L."/>
        </authorList>
    </citation>
    <scope>NUCLEOTIDE SEQUENCE [LARGE SCALE GENOMIC DNA]</scope>
</reference>
<feature type="transmembrane region" description="Helical" evidence="6">
    <location>
        <begin position="210"/>
        <end position="231"/>
    </location>
</feature>
<dbReference type="InterPro" id="IPR000109">
    <property type="entry name" value="POT_fam"/>
</dbReference>
<feature type="transmembrane region" description="Helical" evidence="6">
    <location>
        <begin position="486"/>
        <end position="514"/>
    </location>
</feature>
<evidence type="ECO:0000256" key="5">
    <source>
        <dbReference type="ARBA" id="ARBA00023136"/>
    </source>
</evidence>
<evidence type="ECO:0000256" key="3">
    <source>
        <dbReference type="ARBA" id="ARBA00022692"/>
    </source>
</evidence>
<evidence type="ECO:0000313" key="8">
    <source>
        <dbReference type="Proteomes" id="UP001642487"/>
    </source>
</evidence>
<dbReference type="EMBL" id="OZ021744">
    <property type="protein sequence ID" value="CAK9312043.1"/>
    <property type="molecule type" value="Genomic_DNA"/>
</dbReference>
<feature type="transmembrane region" description="Helical" evidence="6">
    <location>
        <begin position="61"/>
        <end position="83"/>
    </location>
</feature>
<dbReference type="InterPro" id="IPR036259">
    <property type="entry name" value="MFS_trans_sf"/>
</dbReference>
<dbReference type="Pfam" id="PF00854">
    <property type="entry name" value="PTR2"/>
    <property type="match status" value="1"/>
</dbReference>
<feature type="transmembrane region" description="Helical" evidence="6">
    <location>
        <begin position="325"/>
        <end position="345"/>
    </location>
</feature>
<dbReference type="PANTHER" id="PTHR11654">
    <property type="entry name" value="OLIGOPEPTIDE TRANSPORTER-RELATED"/>
    <property type="match status" value="1"/>
</dbReference>
<keyword evidence="8" id="KW-1185">Reference proteome</keyword>
<evidence type="ECO:0000256" key="2">
    <source>
        <dbReference type="ARBA" id="ARBA00005982"/>
    </source>
</evidence>
<evidence type="ECO:0000256" key="1">
    <source>
        <dbReference type="ARBA" id="ARBA00004141"/>
    </source>
</evidence>
<comment type="similarity">
    <text evidence="2">Belongs to the major facilitator superfamily. Proton-dependent oligopeptide transporter (POT/PTR) (TC 2.A.17) family.</text>
</comment>
<feature type="transmembrane region" description="Helical" evidence="6">
    <location>
        <begin position="185"/>
        <end position="204"/>
    </location>
</feature>
<evidence type="ECO:0000256" key="4">
    <source>
        <dbReference type="ARBA" id="ARBA00022989"/>
    </source>
</evidence>
<keyword evidence="5 6" id="KW-0472">Membrane</keyword>
<gene>
    <name evidence="7" type="ORF">CITCOLO1_LOCUS3719</name>
</gene>
<feature type="transmembrane region" description="Helical" evidence="6">
    <location>
        <begin position="136"/>
        <end position="156"/>
    </location>
</feature>
<evidence type="ECO:0000313" key="7">
    <source>
        <dbReference type="EMBL" id="CAK9312043.1"/>
    </source>
</evidence>
<sequence length="583" mass="65227">MDLESSLPSPHPPPPPPRRKLGGWRAVKYIIGNESFEKLSSMSLISNITVYLSTNYNVNGIFVVNVVNIWSGTSNVATLAGAFIADTCLGRYRTLLCGSIASFLGMGIVALTAAIHQLRPSHCNAEDSNHCPQPHLWQLLVLFAGLGLLSIGAGGIRPCNVAFGADQFDTTTEKGKSQLESFFNWWYLSFTIALLIALTGVVYVQTNVSWTLGFAIPTICFFFSISIFLLGRHTYIIAEPRGSMFTDMSRVIIAACRKRRHSVSSYSLYDPPMEDSSCEEKLLHTERFKWLDRAAIIVNPEEELDEQGKPKNPWRLCSLQQVEGFKCLVSIIPVWISGIGCFIVFNQPNTFGILQAMQSNRSIGPHFKFPPGWMNLAGMISLSIWIVVYERVFIKLGKKITGKERRLTMEQRITIGIVLSILSMVVSGIVEKHRRDAALRNGLFISPTSFAFLLPQHALTGLMEAFALVALMEFFTMHMPEHMRTVAGAIFFLTLSVASYLSSLIVDLIHTVSAKIAKSPWVGGHDLNQNRLDYYYFTIAVIGTLNLLYFMFFASRFVRGYDNKVKLMENVNRTDLPVKDEES</sequence>
<comment type="subcellular location">
    <subcellularLocation>
        <location evidence="1">Membrane</location>
        <topology evidence="1">Multi-pass membrane protein</topology>
    </subcellularLocation>
</comment>